<dbReference type="GO" id="GO:0005737">
    <property type="term" value="C:cytoplasm"/>
    <property type="evidence" value="ECO:0007669"/>
    <property type="project" value="InterPro"/>
</dbReference>
<proteinExistence type="evidence at transcript level"/>
<dbReference type="EMBL" id="KF927025">
    <property type="protein sequence ID" value="AIW47217.1"/>
    <property type="molecule type" value="mRNA"/>
</dbReference>
<evidence type="ECO:0000256" key="4">
    <source>
        <dbReference type="ARBA" id="ARBA00022723"/>
    </source>
</evidence>
<dbReference type="GO" id="GO:0006796">
    <property type="term" value="P:phosphate-containing compound metabolic process"/>
    <property type="evidence" value="ECO:0007669"/>
    <property type="project" value="InterPro"/>
</dbReference>
<organism evidence="7">
    <name type="scientific">Mastigamoeba balamuthi</name>
    <name type="common">Phreatamoeba balamuthi</name>
    <dbReference type="NCBI Taxonomy" id="108607"/>
    <lineage>
        <taxon>Eukaryota</taxon>
        <taxon>Amoebozoa</taxon>
        <taxon>Evosea</taxon>
        <taxon>Archamoebae</taxon>
        <taxon>Mastigamoebida</taxon>
        <taxon>Mastigamoebidae</taxon>
        <taxon>Mastigamoeba</taxon>
    </lineage>
</organism>
<protein>
    <recommendedName>
        <fullName evidence="3">inorganic diphosphatase</fullName>
        <ecNumber evidence="3">3.6.1.1</ecNumber>
    </recommendedName>
</protein>
<dbReference type="Pfam" id="PF00719">
    <property type="entry name" value="Pyrophosphatase"/>
    <property type="match status" value="1"/>
</dbReference>
<reference evidence="7" key="1">
    <citation type="journal article" date="2015" name="Mol. Biol. Evol.">
        <title>Lateral gene transfer and gene duplication played a key role in the evolution of Mastigamoeba balamuthi hydrogenosomes.</title>
        <authorList>
            <person name="Nyvltova E."/>
            <person name="Stairs C.W."/>
            <person name="Hrdy I."/>
            <person name="Ridl J."/>
            <person name="Mach J."/>
            <person name="Paces J."/>
            <person name="Roger A.J."/>
            <person name="Tachezy J."/>
        </authorList>
    </citation>
    <scope>NUCLEOTIDE SEQUENCE</scope>
    <source>
        <strain evidence="7">ATCC 30984</strain>
    </source>
</reference>
<evidence type="ECO:0000256" key="3">
    <source>
        <dbReference type="ARBA" id="ARBA00012146"/>
    </source>
</evidence>
<dbReference type="PROSITE" id="PS00387">
    <property type="entry name" value="PPASE"/>
    <property type="match status" value="1"/>
</dbReference>
<evidence type="ECO:0000256" key="1">
    <source>
        <dbReference type="ARBA" id="ARBA00001946"/>
    </source>
</evidence>
<keyword evidence="4" id="KW-0479">Metal-binding</keyword>
<evidence type="ECO:0000256" key="6">
    <source>
        <dbReference type="ARBA" id="ARBA00022842"/>
    </source>
</evidence>
<dbReference type="GO" id="GO:0004427">
    <property type="term" value="F:inorganic diphosphate phosphatase activity"/>
    <property type="evidence" value="ECO:0007669"/>
    <property type="project" value="UniProtKB-EC"/>
</dbReference>
<dbReference type="InterPro" id="IPR008162">
    <property type="entry name" value="Pyrophosphatase"/>
</dbReference>
<comment type="similarity">
    <text evidence="2">Belongs to the PPase family.</text>
</comment>
<dbReference type="VEuPathDB" id="AmoebaDB:MBAL_007543"/>
<comment type="cofactor">
    <cofactor evidence="1">
        <name>Mg(2+)</name>
        <dbReference type="ChEBI" id="CHEBI:18420"/>
    </cofactor>
</comment>
<dbReference type="InterPro" id="IPR036649">
    <property type="entry name" value="Pyrophosphatase_sf"/>
</dbReference>
<name>A0A0B4R373_MASBA</name>
<keyword evidence="6" id="KW-0460">Magnesium</keyword>
<dbReference type="PANTHER" id="PTHR10286">
    <property type="entry name" value="INORGANIC PYROPHOSPHATASE"/>
    <property type="match status" value="1"/>
</dbReference>
<dbReference type="SUPFAM" id="SSF50324">
    <property type="entry name" value="Inorganic pyrophosphatase"/>
    <property type="match status" value="1"/>
</dbReference>
<dbReference type="GO" id="GO:0000287">
    <property type="term" value="F:magnesium ion binding"/>
    <property type="evidence" value="ECO:0007669"/>
    <property type="project" value="InterPro"/>
</dbReference>
<dbReference type="EC" id="3.6.1.1" evidence="3"/>
<sequence length="260" mass="28797">MLLAVRRPLPRCSCSRVLATPAAARLGREELGEFGTLSYRMFFTDPTTRRRLSPWHDVPLYADGCAGHPLFHMVCEMPRGTTHKMEICTSEMHNPIKQDEKKGVPRHVRHLGGVLHHYGALPQTWEDPSQAMHTTGLPGDDDPIDIIDVSQLPAKRGDVYTVKPLGVLGLIDEGETDWKVIAVNTEDPEAPKLDDVSDLEKRRPGIVDAIREWYRVYKVADGKALGRDETMNIVSQSHDHWKALVASAPAADGSNAGIGK</sequence>
<keyword evidence="5 7" id="KW-0378">Hydrolase</keyword>
<accession>A0A0B4R373</accession>
<evidence type="ECO:0000256" key="5">
    <source>
        <dbReference type="ARBA" id="ARBA00022801"/>
    </source>
</evidence>
<dbReference type="Gene3D" id="3.90.80.10">
    <property type="entry name" value="Inorganic pyrophosphatase"/>
    <property type="match status" value="1"/>
</dbReference>
<dbReference type="AlphaFoldDB" id="A0A0B4R373"/>
<evidence type="ECO:0000313" key="7">
    <source>
        <dbReference type="EMBL" id="AIW47217.1"/>
    </source>
</evidence>
<evidence type="ECO:0000256" key="2">
    <source>
        <dbReference type="ARBA" id="ARBA00006220"/>
    </source>
</evidence>